<organism evidence="1 2">
    <name type="scientific">Thalassospira xianhensis MCCC 1A02616</name>
    <dbReference type="NCBI Taxonomy" id="1177929"/>
    <lineage>
        <taxon>Bacteria</taxon>
        <taxon>Pseudomonadati</taxon>
        <taxon>Pseudomonadota</taxon>
        <taxon>Alphaproteobacteria</taxon>
        <taxon>Rhodospirillales</taxon>
        <taxon>Thalassospiraceae</taxon>
        <taxon>Thalassospira</taxon>
    </lineage>
</organism>
<dbReference type="Proteomes" id="UP000252419">
    <property type="component" value="Unassembled WGS sequence"/>
</dbReference>
<comment type="caution">
    <text evidence="1">The sequence shown here is derived from an EMBL/GenBank/DDBJ whole genome shotgun (WGS) entry which is preliminary data.</text>
</comment>
<accession>A0A367UHA6</accession>
<name>A0A367UHA6_9PROT</name>
<sequence length="166" mass="18719">MTNNRLLVSARQAIRAKLNEYLVNGLADSAIQINSGQCIDFADELCGQSGLESISIEAFQTVDQSLDDADDRKFEEGRPLDRCLLSDEWPGVVPPEGMDWDSLDEWAADISLSGGHHVFLMHSEKLFFDAECPEGTPNFLELPFFQRLIQSWKEERDLQADDALRL</sequence>
<protein>
    <submittedName>
        <fullName evidence="1">Uncharacterized protein</fullName>
    </submittedName>
</protein>
<reference evidence="1 2" key="1">
    <citation type="submission" date="2014-07" db="EMBL/GenBank/DDBJ databases">
        <title>Draft genome sequence of Thalassospira xianhensis P-4 (MCCC 1A02616).</title>
        <authorList>
            <person name="Lai Q."/>
            <person name="Shao Z."/>
        </authorList>
    </citation>
    <scope>NUCLEOTIDE SEQUENCE [LARGE SCALE GENOMIC DNA]</scope>
    <source>
        <strain evidence="1 2">MCCC 1A02616</strain>
    </source>
</reference>
<evidence type="ECO:0000313" key="1">
    <source>
        <dbReference type="EMBL" id="RCK07686.1"/>
    </source>
</evidence>
<gene>
    <name evidence="1" type="ORF">TH5_01020</name>
</gene>
<proteinExistence type="predicted"/>
<dbReference type="AlphaFoldDB" id="A0A367UHA6"/>
<dbReference type="RefSeq" id="WP_114120194.1">
    <property type="nucleotide sequence ID" value="NZ_JPWA01000001.1"/>
</dbReference>
<evidence type="ECO:0000313" key="2">
    <source>
        <dbReference type="Proteomes" id="UP000252419"/>
    </source>
</evidence>
<dbReference type="EMBL" id="JPWA01000001">
    <property type="protein sequence ID" value="RCK07686.1"/>
    <property type="molecule type" value="Genomic_DNA"/>
</dbReference>
<keyword evidence="2" id="KW-1185">Reference proteome</keyword>